<dbReference type="GeneID" id="108051400"/>
<accession>A0A6P4FNA8</accession>
<evidence type="ECO:0000313" key="2">
    <source>
        <dbReference type="EnsemblMetazoa" id="XP_016988998.1"/>
    </source>
</evidence>
<protein>
    <submittedName>
        <fullName evidence="4">Uncharacterized protein LOC108051400</fullName>
    </submittedName>
</protein>
<proteinExistence type="predicted"/>
<feature type="region of interest" description="Disordered" evidence="1">
    <location>
        <begin position="163"/>
        <end position="198"/>
    </location>
</feature>
<evidence type="ECO:0000313" key="4">
    <source>
        <dbReference type="RefSeq" id="XP_016988998.1"/>
    </source>
</evidence>
<dbReference type="AlphaFoldDB" id="A0A6P4FNA8"/>
<organism evidence="4">
    <name type="scientific">Drosophila rhopaloa</name>
    <name type="common">Fruit fly</name>
    <dbReference type="NCBI Taxonomy" id="1041015"/>
    <lineage>
        <taxon>Eukaryota</taxon>
        <taxon>Metazoa</taxon>
        <taxon>Ecdysozoa</taxon>
        <taxon>Arthropoda</taxon>
        <taxon>Hexapoda</taxon>
        <taxon>Insecta</taxon>
        <taxon>Pterygota</taxon>
        <taxon>Neoptera</taxon>
        <taxon>Endopterygota</taxon>
        <taxon>Diptera</taxon>
        <taxon>Brachycera</taxon>
        <taxon>Muscomorpha</taxon>
        <taxon>Ephydroidea</taxon>
        <taxon>Drosophilidae</taxon>
        <taxon>Drosophila</taxon>
        <taxon>Sophophora</taxon>
    </lineage>
</organism>
<dbReference type="RefSeq" id="XP_016988998.1">
    <property type="nucleotide sequence ID" value="XM_017133509.1"/>
</dbReference>
<dbReference type="EnsemblMetazoa" id="XM_017133509.1">
    <property type="protein sequence ID" value="XP_016988998.1"/>
    <property type="gene ID" value="LOC108051400"/>
</dbReference>
<evidence type="ECO:0000256" key="1">
    <source>
        <dbReference type="SAM" id="MobiDB-lite"/>
    </source>
</evidence>
<reference evidence="4" key="2">
    <citation type="submission" date="2025-04" db="UniProtKB">
        <authorList>
            <consortium name="RefSeq"/>
        </authorList>
    </citation>
    <scope>IDENTIFICATION</scope>
</reference>
<feature type="compositionally biased region" description="Polar residues" evidence="1">
    <location>
        <begin position="173"/>
        <end position="188"/>
    </location>
</feature>
<dbReference type="Proteomes" id="UP001652680">
    <property type="component" value="Unassembled WGS sequence"/>
</dbReference>
<evidence type="ECO:0000313" key="3">
    <source>
        <dbReference type="Proteomes" id="UP001652680"/>
    </source>
</evidence>
<reference evidence="3" key="1">
    <citation type="journal article" date="2021" name="Elife">
        <title>Highly contiguous assemblies of 101 drosophilid genomes.</title>
        <authorList>
            <person name="Kim B.Y."/>
            <person name="Wang J.R."/>
            <person name="Miller D.E."/>
            <person name="Barmina O."/>
            <person name="Delaney E."/>
            <person name="Thompson A."/>
            <person name="Comeault A.A."/>
            <person name="Peede D."/>
            <person name="D'Agostino E.R."/>
            <person name="Pelaez J."/>
            <person name="Aguilar J.M."/>
            <person name="Haji D."/>
            <person name="Matsunaga T."/>
            <person name="Armstrong E.E."/>
            <person name="Zych M."/>
            <person name="Ogawa Y."/>
            <person name="Stamenkovic-Radak M."/>
            <person name="Jelic M."/>
            <person name="Veselinovic M.S."/>
            <person name="Tanaskovic M."/>
            <person name="Eric P."/>
            <person name="Gao J.J."/>
            <person name="Katoh T.K."/>
            <person name="Toda M.J."/>
            <person name="Watabe H."/>
            <person name="Watada M."/>
            <person name="Davis J.S."/>
            <person name="Moyle L.C."/>
            <person name="Manoli G."/>
            <person name="Bertolini E."/>
            <person name="Kostal V."/>
            <person name="Hawley R.S."/>
            <person name="Takahashi A."/>
            <person name="Jones C.D."/>
            <person name="Price D.K."/>
            <person name="Whiteman N."/>
            <person name="Kopp A."/>
            <person name="Matute D.R."/>
            <person name="Petrov D.A."/>
        </authorList>
    </citation>
    <scope>NUCLEOTIDE SEQUENCE [LARGE SCALE GENOMIC DNA]</scope>
</reference>
<name>A0A6P4FNA8_DRORH</name>
<gene>
    <name evidence="4" type="primary">LOC108051400</name>
    <name evidence="2" type="synonym">108051400</name>
</gene>
<sequence length="271" mass="31651">MHYYTLLYYIVSRDGCETSYKYVISINRSEQSEMKPQTGRIVKSSSLSLLYALLPLMIDAVCGKAQYASPYDNAAYAIPTTNYAQPYSSPEVQSIWSGSPIIVNDNQYGAQEQQQYPNVNGYYGGEQPYRQPYSNWRREEIPATRAPNHNYNNVPGYFYYQQQETTPSPPLQYPQSITSRFQPNPQFNSELDSSDSRREEEQVVQIGGSRSLATNNHQNIYNNNENFYEPAQPWRRRDFQAKYAQHYADYLRKYPRRLQPVYNTSEDFDEK</sequence>
<reference evidence="2" key="3">
    <citation type="submission" date="2025-05" db="UniProtKB">
        <authorList>
            <consortium name="EnsemblMetazoa"/>
        </authorList>
    </citation>
    <scope>IDENTIFICATION</scope>
</reference>
<dbReference type="OrthoDB" id="7860674at2759"/>
<keyword evidence="3" id="KW-1185">Reference proteome</keyword>